<feature type="compositionally biased region" description="Basic and acidic residues" evidence="2">
    <location>
        <begin position="409"/>
        <end position="421"/>
    </location>
</feature>
<proteinExistence type="predicted"/>
<evidence type="ECO:0000256" key="1">
    <source>
        <dbReference type="PROSITE-ProRule" id="PRU00235"/>
    </source>
</evidence>
<gene>
    <name evidence="4" type="ORF">PPROV_000874500</name>
</gene>
<evidence type="ECO:0000256" key="3">
    <source>
        <dbReference type="SAM" id="Phobius"/>
    </source>
</evidence>
<dbReference type="InterPro" id="IPR051553">
    <property type="entry name" value="Ran_GTPase-activating"/>
</dbReference>
<dbReference type="Pfam" id="PF13540">
    <property type="entry name" value="RCC1_2"/>
    <property type="match status" value="2"/>
</dbReference>
<dbReference type="GO" id="GO:0005737">
    <property type="term" value="C:cytoplasm"/>
    <property type="evidence" value="ECO:0007669"/>
    <property type="project" value="TreeGrafter"/>
</dbReference>
<dbReference type="PROSITE" id="PS50012">
    <property type="entry name" value="RCC1_3"/>
    <property type="match status" value="3"/>
</dbReference>
<dbReference type="GO" id="GO:0005085">
    <property type="term" value="F:guanyl-nucleotide exchange factor activity"/>
    <property type="evidence" value="ECO:0007669"/>
    <property type="project" value="TreeGrafter"/>
</dbReference>
<organism evidence="4 5">
    <name type="scientific">Pycnococcus provasolii</name>
    <dbReference type="NCBI Taxonomy" id="41880"/>
    <lineage>
        <taxon>Eukaryota</taxon>
        <taxon>Viridiplantae</taxon>
        <taxon>Chlorophyta</taxon>
        <taxon>Pseudoscourfieldiophyceae</taxon>
        <taxon>Pseudoscourfieldiales</taxon>
        <taxon>Pycnococcaceae</taxon>
        <taxon>Pycnococcus</taxon>
    </lineage>
</organism>
<dbReference type="EMBL" id="BNJQ01000027">
    <property type="protein sequence ID" value="GHP10012.1"/>
    <property type="molecule type" value="Genomic_DNA"/>
</dbReference>
<keyword evidence="5" id="KW-1185">Reference proteome</keyword>
<evidence type="ECO:0000313" key="5">
    <source>
        <dbReference type="Proteomes" id="UP000660262"/>
    </source>
</evidence>
<feature type="compositionally biased region" description="Low complexity" evidence="2">
    <location>
        <begin position="495"/>
        <end position="534"/>
    </location>
</feature>
<keyword evidence="3" id="KW-1133">Transmembrane helix</keyword>
<dbReference type="AlphaFoldDB" id="A0A830HSC1"/>
<feature type="repeat" description="RCC1" evidence="1">
    <location>
        <begin position="100"/>
        <end position="138"/>
    </location>
</feature>
<feature type="transmembrane region" description="Helical" evidence="3">
    <location>
        <begin position="329"/>
        <end position="349"/>
    </location>
</feature>
<name>A0A830HSC1_9CHLO</name>
<keyword evidence="3" id="KW-0472">Membrane</keyword>
<dbReference type="InterPro" id="IPR009091">
    <property type="entry name" value="RCC1/BLIP-II"/>
</dbReference>
<dbReference type="SUPFAM" id="SSF50985">
    <property type="entry name" value="RCC1/BLIP-II"/>
    <property type="match status" value="1"/>
</dbReference>
<protein>
    <submittedName>
        <fullName evidence="4">Uncharacterized protein</fullName>
    </submittedName>
</protein>
<evidence type="ECO:0000313" key="4">
    <source>
        <dbReference type="EMBL" id="GHP10012.1"/>
    </source>
</evidence>
<feature type="region of interest" description="Disordered" evidence="2">
    <location>
        <begin position="495"/>
        <end position="543"/>
    </location>
</feature>
<feature type="region of interest" description="Disordered" evidence="2">
    <location>
        <begin position="402"/>
        <end position="425"/>
    </location>
</feature>
<dbReference type="PANTHER" id="PTHR45982:SF1">
    <property type="entry name" value="REGULATOR OF CHROMOSOME CONDENSATION"/>
    <property type="match status" value="1"/>
</dbReference>
<feature type="transmembrane region" description="Helical" evidence="3">
    <location>
        <begin position="256"/>
        <end position="277"/>
    </location>
</feature>
<accession>A0A830HSC1</accession>
<dbReference type="PROSITE" id="PS00626">
    <property type="entry name" value="RCC1_2"/>
    <property type="match status" value="3"/>
</dbReference>
<comment type="caution">
    <text evidence="4">The sequence shown here is derived from an EMBL/GenBank/DDBJ whole genome shotgun (WGS) entry which is preliminary data.</text>
</comment>
<dbReference type="Gene3D" id="2.130.10.30">
    <property type="entry name" value="Regulator of chromosome condensation 1/beta-lactamase-inhibitor protein II"/>
    <property type="match status" value="1"/>
</dbReference>
<reference evidence="4" key="1">
    <citation type="submission" date="2020-10" db="EMBL/GenBank/DDBJ databases">
        <title>Unveiling of a novel bifunctional photoreceptor, Dualchrome1, isolated from a cosmopolitan green alga.</title>
        <authorList>
            <person name="Suzuki S."/>
            <person name="Kawachi M."/>
        </authorList>
    </citation>
    <scope>NUCLEOTIDE SEQUENCE</scope>
    <source>
        <strain evidence="4">NIES 2893</strain>
    </source>
</reference>
<sequence>MSAPHEHLVALLAYDALRTVWFPWQRERRLAKQRERVRIARMSSRVLGGGESHSLAQRRDGGIACWGYNGWGQAPPAGVDGDFVAVAAGDWHSLALRRDGSVACWGRNHRSQAPPAGVDGDFVAIAAGERHSLALRHDGTIAYWGWNGTNDTNQAPPAGGFVAIAAGSIHSLALRRDGTIACWGRNVYGQAPPGGVDGDFVAIAAGGWHSLALRRDGSIAGLVSPALNPVDVEEFRATPEGQEQTWKADLWDVQNIAVALATAFSACLTLFSTYLLMQVAVEPTPSGLYRAVIRMSRFLSIIAFVMGLLLWLLIYMLVVALALRSSTAAFRASVPVVLLPCAVFTVYFFEVLNVAFPSAGLTWSKVWWPVGIRATLLADAKRSGMARVREAVALHGAAAAPFTDEDEGDHTPEEPASKEAQELEGALAEALAHTSPARREHLAAALLRAGLTLGVLRAGAAHTPALTSALDSTQDFGATLLPGERLALITYVAKSPSSSSSSSSESSSPSSVSQPLLYSLSSNSSSSSSSSNSSPNMGPPRIM</sequence>
<keyword evidence="3" id="KW-0812">Transmembrane</keyword>
<dbReference type="Proteomes" id="UP000660262">
    <property type="component" value="Unassembled WGS sequence"/>
</dbReference>
<evidence type="ECO:0000256" key="2">
    <source>
        <dbReference type="SAM" id="MobiDB-lite"/>
    </source>
</evidence>
<dbReference type="PANTHER" id="PTHR45982">
    <property type="entry name" value="REGULATOR OF CHROMOSOME CONDENSATION"/>
    <property type="match status" value="1"/>
</dbReference>
<dbReference type="InterPro" id="IPR000408">
    <property type="entry name" value="Reg_chr_condens"/>
</dbReference>
<feature type="repeat" description="RCC1" evidence="1">
    <location>
        <begin position="61"/>
        <end position="99"/>
    </location>
</feature>
<feature type="repeat" description="RCC1" evidence="1">
    <location>
        <begin position="178"/>
        <end position="216"/>
    </location>
</feature>
<feature type="transmembrane region" description="Helical" evidence="3">
    <location>
        <begin position="298"/>
        <end position="323"/>
    </location>
</feature>